<sequence length="463" mass="53209">MLIRFNVKNVLSFSSRPENESEEFSMIAGKVRSKKEHIFDDGHIKLLKFAAIYGANAAGKSNLVKAMNLMKTIVLRGLPDGHTEKYCKTQPDNQNKPSYFEMELKLGEKYYSYGFEVILSQSKFISEWLVELHPNNEETVLFNRDIEEGTFEFNGELAAISLVDKLNVYAEDIATDPSVLFLTLMNTNKKTFYQNNLNAACLRDIYVWYASHLDISYPDQPVSNYAYMAKSDRDQVEDVCRLIAAFGIGITDYRLVEAPLEKALNGVPKQNQDQILANLEQKLAELRAVENGPSRLTLIMRSHTNFFMITLSKTEDLKCQTIEFRHADRETYFNLEEESDGTVRILDLLEILLAGAGKTFVLDELDRCLHPALTYKFVETFLQLAIKQDIQLIVTTHESRLMDFDLLRRDEIWFVDKKKNGESDIYSLEEYNARFDQKIDKAYLEGRYGGVPIFNSVFPVAEE</sequence>
<dbReference type="OrthoDB" id="9809324at2"/>
<proteinExistence type="predicted"/>
<name>A0A1I0ICC4_9FIRM</name>
<protein>
    <recommendedName>
        <fullName evidence="1">ATPase AAA-type core domain-containing protein</fullName>
    </recommendedName>
</protein>
<dbReference type="Pfam" id="PF13304">
    <property type="entry name" value="AAA_21"/>
    <property type="match status" value="1"/>
</dbReference>
<gene>
    <name evidence="2" type="ORF">SAMN04487771_10773</name>
</gene>
<reference evidence="2 3" key="1">
    <citation type="submission" date="2016-10" db="EMBL/GenBank/DDBJ databases">
        <authorList>
            <person name="de Groot N.N."/>
        </authorList>
    </citation>
    <scope>NUCLEOTIDE SEQUENCE [LARGE SCALE GENOMIC DNA]</scope>
    <source>
        <strain evidence="2 3">KH1P1</strain>
    </source>
</reference>
<keyword evidence="3" id="KW-1185">Reference proteome</keyword>
<organism evidence="2 3">
    <name type="scientific">[Clostridium] aminophilum</name>
    <dbReference type="NCBI Taxonomy" id="1526"/>
    <lineage>
        <taxon>Bacteria</taxon>
        <taxon>Bacillati</taxon>
        <taxon>Bacillota</taxon>
        <taxon>Clostridia</taxon>
        <taxon>Lachnospirales</taxon>
        <taxon>Lachnospiraceae</taxon>
    </lineage>
</organism>
<dbReference type="InterPro" id="IPR027417">
    <property type="entry name" value="P-loop_NTPase"/>
</dbReference>
<evidence type="ECO:0000313" key="2">
    <source>
        <dbReference type="EMBL" id="SET94476.1"/>
    </source>
</evidence>
<accession>A0A1I0ICC4</accession>
<dbReference type="SUPFAM" id="SSF52540">
    <property type="entry name" value="P-loop containing nucleoside triphosphate hydrolases"/>
    <property type="match status" value="1"/>
</dbReference>
<evidence type="ECO:0000313" key="3">
    <source>
        <dbReference type="Proteomes" id="UP000199820"/>
    </source>
</evidence>
<dbReference type="InterPro" id="IPR003959">
    <property type="entry name" value="ATPase_AAA_core"/>
</dbReference>
<dbReference type="EMBL" id="FOIL01000077">
    <property type="protein sequence ID" value="SET94476.1"/>
    <property type="molecule type" value="Genomic_DNA"/>
</dbReference>
<dbReference type="AlphaFoldDB" id="A0A1I0ICC4"/>
<dbReference type="PANTHER" id="PTHR40396:SF1">
    <property type="entry name" value="ATPASE AAA-TYPE CORE DOMAIN-CONTAINING PROTEIN"/>
    <property type="match status" value="1"/>
</dbReference>
<dbReference type="RefSeq" id="WP_074650611.1">
    <property type="nucleotide sequence ID" value="NZ_FOIL01000077.1"/>
</dbReference>
<dbReference type="Proteomes" id="UP000199820">
    <property type="component" value="Unassembled WGS sequence"/>
</dbReference>
<feature type="domain" description="ATPase AAA-type core" evidence="1">
    <location>
        <begin position="49"/>
        <end position="403"/>
    </location>
</feature>
<dbReference type="GO" id="GO:0016887">
    <property type="term" value="F:ATP hydrolysis activity"/>
    <property type="evidence" value="ECO:0007669"/>
    <property type="project" value="InterPro"/>
</dbReference>
<dbReference type="PANTHER" id="PTHR40396">
    <property type="entry name" value="ATPASE-LIKE PROTEIN"/>
    <property type="match status" value="1"/>
</dbReference>
<evidence type="ECO:0000259" key="1">
    <source>
        <dbReference type="Pfam" id="PF13304"/>
    </source>
</evidence>
<dbReference type="Gene3D" id="3.40.50.300">
    <property type="entry name" value="P-loop containing nucleotide triphosphate hydrolases"/>
    <property type="match status" value="1"/>
</dbReference>
<dbReference type="GO" id="GO:0005524">
    <property type="term" value="F:ATP binding"/>
    <property type="evidence" value="ECO:0007669"/>
    <property type="project" value="InterPro"/>
</dbReference>